<evidence type="ECO:0000313" key="16">
    <source>
        <dbReference type="EMBL" id="QJI53399.1"/>
    </source>
</evidence>
<accession>A0A6M3YNI2</accession>
<evidence type="ECO:0000256" key="8">
    <source>
        <dbReference type="ARBA" id="ARBA00022581"/>
    </source>
</evidence>
<evidence type="ECO:0000256" key="1">
    <source>
        <dbReference type="ARBA" id="ARBA00004147"/>
    </source>
</evidence>
<dbReference type="GO" id="GO:0019069">
    <property type="term" value="P:viral capsid assembly"/>
    <property type="evidence" value="ECO:0007669"/>
    <property type="project" value="InterPro"/>
</dbReference>
<dbReference type="EMBL" id="MN928907">
    <property type="protein sequence ID" value="QJI53399.1"/>
    <property type="molecule type" value="Genomic_DNA"/>
</dbReference>
<dbReference type="Gene3D" id="2.60.120.950">
    <property type="entry name" value="Circovirus capsid protein"/>
    <property type="match status" value="1"/>
</dbReference>
<comment type="subcellular location">
    <subcellularLocation>
        <location evidence="1">Host nucleus</location>
    </subcellularLocation>
    <subcellularLocation>
        <location evidence="2">Virion</location>
    </subcellularLocation>
</comment>
<evidence type="ECO:0000256" key="6">
    <source>
        <dbReference type="ARBA" id="ARBA00022561"/>
    </source>
</evidence>
<name>A0A6M3YNI2_9VIRU</name>
<keyword evidence="5" id="KW-1163">Viral penetration into host nucleus</keyword>
<keyword evidence="4" id="KW-1140">T=1 icosahedral capsid protein</keyword>
<evidence type="ECO:0000313" key="17">
    <source>
        <dbReference type="EMBL" id="QJI53405.1"/>
    </source>
</evidence>
<keyword evidence="14" id="KW-1160">Virus entry into host cell</keyword>
<comment type="similarity">
    <text evidence="3">Belongs to the circoviridae capsid protein family.</text>
</comment>
<evidence type="ECO:0000256" key="13">
    <source>
        <dbReference type="ARBA" id="ARBA00023125"/>
    </source>
</evidence>
<keyword evidence="11" id="KW-0946">Virion</keyword>
<dbReference type="GO" id="GO:0019062">
    <property type="term" value="P:virion attachment to host cell"/>
    <property type="evidence" value="ECO:0007669"/>
    <property type="project" value="UniProtKB-KW"/>
</dbReference>
<evidence type="ECO:0000256" key="10">
    <source>
        <dbReference type="ARBA" id="ARBA00022804"/>
    </source>
</evidence>
<evidence type="ECO:0000313" key="18">
    <source>
        <dbReference type="EMBL" id="QJI53407.1"/>
    </source>
</evidence>
<dbReference type="EMBL" id="MN928903">
    <property type="protein sequence ID" value="QJI53407.1"/>
    <property type="molecule type" value="Genomic_DNA"/>
</dbReference>
<dbReference type="EMBL" id="MN928904">
    <property type="protein sequence ID" value="QJI53405.1"/>
    <property type="molecule type" value="Genomic_DNA"/>
</dbReference>
<organism evidence="17">
    <name type="scientific">Circoviridae sp</name>
    <dbReference type="NCBI Taxonomy" id="1954248"/>
    <lineage>
        <taxon>Viruses</taxon>
        <taxon>Monodnaviria</taxon>
        <taxon>Shotokuvirae</taxon>
        <taxon>Cressdnaviricota</taxon>
        <taxon>Arfiviricetes</taxon>
        <taxon>Rohanvirales</taxon>
        <taxon>Nenyaviridae</taxon>
        <taxon>Galvornvirus</taxon>
        <taxon>Galvornvirus isengard</taxon>
    </lineage>
</organism>
<protein>
    <submittedName>
        <fullName evidence="17">Capsid protein</fullName>
    </submittedName>
</protein>
<keyword evidence="13" id="KW-0238">DNA-binding</keyword>
<comment type="subunit">
    <text evidence="15">Homomultimer. Assembles in the nucleus, presumably in an immature form, then migrates to the cytoplasm once assembled as mature virion. Interacts with Rep; this interaction relocates Rep into the nucleus.</text>
</comment>
<evidence type="ECO:0000256" key="12">
    <source>
        <dbReference type="ARBA" id="ARBA00022890"/>
    </source>
</evidence>
<dbReference type="GO" id="GO:0075732">
    <property type="term" value="P:viral penetration into host nucleus"/>
    <property type="evidence" value="ECO:0007669"/>
    <property type="project" value="UniProtKB-KW"/>
</dbReference>
<evidence type="ECO:0000256" key="7">
    <source>
        <dbReference type="ARBA" id="ARBA00022562"/>
    </source>
</evidence>
<dbReference type="InterPro" id="IPR003383">
    <property type="entry name" value="Circovirus_capsid"/>
</dbReference>
<sequence length="234" mass="28385">MRRYRGKRRSSSYYRRHHYKVLYHRFRRYRNPSLPKNVYRMKFTTNHVVSAPTCQQDKWCTLTPPDLTLRDAWTNGENATTTPFYNFDQYRFRKIKVELHPMFSPYEATYAYSNGSSMIDPDGNLQPNAQNWATDPFGWRSTRRSWNPNRYTKRYFTPKVRMLKISNPPADSSYMQPIGGKWMWWINTWDDQLPHYGCNFSIQMPHQDIPYKYQWKTTYYIEFRNFIATRGSNP</sequence>
<dbReference type="GO" id="GO:0043657">
    <property type="term" value="C:host cell"/>
    <property type="evidence" value="ECO:0007669"/>
    <property type="project" value="GOC"/>
</dbReference>
<dbReference type="GO" id="GO:0075509">
    <property type="term" value="P:endocytosis involved in viral entry into host cell"/>
    <property type="evidence" value="ECO:0007669"/>
    <property type="project" value="UniProtKB-KW"/>
</dbReference>
<evidence type="ECO:0000256" key="5">
    <source>
        <dbReference type="ARBA" id="ARBA00022524"/>
    </source>
</evidence>
<evidence type="ECO:0000256" key="4">
    <source>
        <dbReference type="ARBA" id="ARBA00022431"/>
    </source>
</evidence>
<keyword evidence="8" id="KW-0945">Host-virus interaction</keyword>
<reference evidence="17" key="1">
    <citation type="submission" date="2020-01" db="EMBL/GenBank/DDBJ databases">
        <title>Novel CRESS-DNA virus.</title>
        <authorList>
            <person name="Liu Q."/>
            <person name="Shan T."/>
            <person name="Yang S."/>
            <person name="Zhang W."/>
        </authorList>
    </citation>
    <scope>NUCLEOTIDE SEQUENCE</scope>
    <source>
        <strain evidence="18">Cftbif21cir1</strain>
        <strain evidence="17">Cftbif23cir1</strain>
        <strain evidence="16">Hftbif16cir2</strain>
    </source>
</reference>
<evidence type="ECO:0000256" key="9">
    <source>
        <dbReference type="ARBA" id="ARBA00022595"/>
    </source>
</evidence>
<dbReference type="InterPro" id="IPR038652">
    <property type="entry name" value="Circovirus_capsid_sf"/>
</dbReference>
<evidence type="ECO:0000256" key="2">
    <source>
        <dbReference type="ARBA" id="ARBA00004328"/>
    </source>
</evidence>
<dbReference type="GO" id="GO:0042025">
    <property type="term" value="C:host cell nucleus"/>
    <property type="evidence" value="ECO:0007669"/>
    <property type="project" value="UniProtKB-SubCell"/>
</dbReference>
<keyword evidence="9" id="KW-1162">Viral penetration into host cytoplasm</keyword>
<dbReference type="Pfam" id="PF02443">
    <property type="entry name" value="Circo_capsid"/>
    <property type="match status" value="1"/>
</dbReference>
<evidence type="ECO:0000256" key="14">
    <source>
        <dbReference type="ARBA" id="ARBA00023296"/>
    </source>
</evidence>
<keyword evidence="7" id="KW-1048">Host nucleus</keyword>
<keyword evidence="12" id="KW-1164">Virus endocytosis by host</keyword>
<dbReference type="GO" id="GO:0039615">
    <property type="term" value="C:T=1 icosahedral viral capsid"/>
    <property type="evidence" value="ECO:0007669"/>
    <property type="project" value="UniProtKB-KW"/>
</dbReference>
<evidence type="ECO:0000256" key="3">
    <source>
        <dbReference type="ARBA" id="ARBA00010301"/>
    </source>
</evidence>
<evidence type="ECO:0000256" key="11">
    <source>
        <dbReference type="ARBA" id="ARBA00022844"/>
    </source>
</evidence>
<evidence type="ECO:0000256" key="15">
    <source>
        <dbReference type="ARBA" id="ARBA00046863"/>
    </source>
</evidence>
<keyword evidence="10" id="KW-1161">Viral attachment to host cell</keyword>
<keyword evidence="6" id="KW-0167">Capsid protein</keyword>
<dbReference type="GO" id="GO:0003677">
    <property type="term" value="F:DNA binding"/>
    <property type="evidence" value="ECO:0007669"/>
    <property type="project" value="UniProtKB-KW"/>
</dbReference>
<proteinExistence type="inferred from homology"/>